<gene>
    <name evidence="2" type="ORF">EVG20_g2249</name>
</gene>
<evidence type="ECO:0000313" key="2">
    <source>
        <dbReference type="EMBL" id="TFY70747.1"/>
    </source>
</evidence>
<protein>
    <submittedName>
        <fullName evidence="2">Uncharacterized protein</fullName>
    </submittedName>
</protein>
<organism evidence="2 3">
    <name type="scientific">Dentipellis fragilis</name>
    <dbReference type="NCBI Taxonomy" id="205917"/>
    <lineage>
        <taxon>Eukaryota</taxon>
        <taxon>Fungi</taxon>
        <taxon>Dikarya</taxon>
        <taxon>Basidiomycota</taxon>
        <taxon>Agaricomycotina</taxon>
        <taxon>Agaricomycetes</taxon>
        <taxon>Russulales</taxon>
        <taxon>Hericiaceae</taxon>
        <taxon>Dentipellis</taxon>
    </lineage>
</organism>
<dbReference type="AlphaFoldDB" id="A0A4Y9Z9Q9"/>
<dbReference type="EMBL" id="SEOQ01000084">
    <property type="protein sequence ID" value="TFY70747.1"/>
    <property type="molecule type" value="Genomic_DNA"/>
</dbReference>
<sequence length="575" mass="62052">MVKHNVTVEDSSPLVVSTRTLASPRLLTVNLTYAVFLALRYILKYRYGMILHEHSTFETTLDTRPYLNLVTAQPESRPLSFRSMVSLTTASCLDSISNPFSSCYEGTGIYVFGTIGPQGGTYNVSLFPSVSYTNGDTSVPHTQGNAPPPETRVFSSRAAQTFYQQPLFTYTGLNASIPHHLEIGNYGFGEFILDFIVVENDADTSDIDGKNATVREITLDDSHTDAFSYTGIWSTDVSQNDVVDLLFNETQHMTTSANASTFLKFRGSGVAIHGQYSKGTFLARLDNEPPVLVKSSYSSAPALVAPNRPRELLFAVDGLVDDNHELTLTNMGDVLNVDFAVVSTADPGNMNGLQSLRSVSADNKQSHTKASPGLIVGAVVACLALLLIAGVAIYYIMVRRRRRRNVHPIDLDGDGELGFGPAEKIAPWDKISQPPDPQPFLLGQPIDLSMRRPSDSSSITSISDIAPIPPPLVPEGPAAPPPPPRLYQSQAEYVGGPRGRAAAFPTVPMIQHEDDAGLSLDPATPPPVQGLSFPRRVRARREIPSLPPLYNTSWGGGLGVGIGSPGPKSAFVIVS</sequence>
<dbReference type="Proteomes" id="UP000298327">
    <property type="component" value="Unassembled WGS sequence"/>
</dbReference>
<comment type="caution">
    <text evidence="2">The sequence shown here is derived from an EMBL/GenBank/DDBJ whole genome shotgun (WGS) entry which is preliminary data.</text>
</comment>
<evidence type="ECO:0000313" key="3">
    <source>
        <dbReference type="Proteomes" id="UP000298327"/>
    </source>
</evidence>
<keyword evidence="1" id="KW-0812">Transmembrane</keyword>
<evidence type="ECO:0000256" key="1">
    <source>
        <dbReference type="SAM" id="Phobius"/>
    </source>
</evidence>
<dbReference type="OrthoDB" id="2563669at2759"/>
<reference evidence="2 3" key="1">
    <citation type="submission" date="2019-02" db="EMBL/GenBank/DDBJ databases">
        <title>Genome sequencing of the rare red list fungi Dentipellis fragilis.</title>
        <authorList>
            <person name="Buettner E."/>
            <person name="Kellner H."/>
        </authorList>
    </citation>
    <scope>NUCLEOTIDE SEQUENCE [LARGE SCALE GENOMIC DNA]</scope>
    <source>
        <strain evidence="2 3">DSM 105465</strain>
    </source>
</reference>
<proteinExistence type="predicted"/>
<keyword evidence="1" id="KW-0472">Membrane</keyword>
<keyword evidence="3" id="KW-1185">Reference proteome</keyword>
<dbReference type="Gene3D" id="2.60.120.260">
    <property type="entry name" value="Galactose-binding domain-like"/>
    <property type="match status" value="1"/>
</dbReference>
<accession>A0A4Y9Z9Q9</accession>
<name>A0A4Y9Z9Q9_9AGAM</name>
<keyword evidence="1" id="KW-1133">Transmembrane helix</keyword>
<feature type="transmembrane region" description="Helical" evidence="1">
    <location>
        <begin position="374"/>
        <end position="397"/>
    </location>
</feature>